<dbReference type="PIRSF" id="PIRSF036492">
    <property type="entry name" value="ALDH"/>
    <property type="match status" value="1"/>
</dbReference>
<evidence type="ECO:0000256" key="3">
    <source>
        <dbReference type="ARBA" id="ARBA00023027"/>
    </source>
</evidence>
<evidence type="ECO:0000256" key="6">
    <source>
        <dbReference type="RuleBase" id="RU003345"/>
    </source>
</evidence>
<dbReference type="CDD" id="cd07133">
    <property type="entry name" value="ALDH_CALDH_CalB"/>
    <property type="match status" value="1"/>
</dbReference>
<dbReference type="RefSeq" id="WP_269356497.1">
    <property type="nucleotide sequence ID" value="NZ_JAPWHE010000001.1"/>
</dbReference>
<proteinExistence type="inferred from homology"/>
<dbReference type="InterPro" id="IPR016162">
    <property type="entry name" value="Ald_DH_N"/>
</dbReference>
<dbReference type="InterPro" id="IPR029510">
    <property type="entry name" value="Ald_DH_CS_GLU"/>
</dbReference>
<dbReference type="Pfam" id="PF00171">
    <property type="entry name" value="Aldedh"/>
    <property type="match status" value="1"/>
</dbReference>
<comment type="similarity">
    <text evidence="1 4 6">Belongs to the aldehyde dehydrogenase family.</text>
</comment>
<evidence type="ECO:0000313" key="9">
    <source>
        <dbReference type="Proteomes" id="UP001068379"/>
    </source>
</evidence>
<evidence type="ECO:0000259" key="7">
    <source>
        <dbReference type="Pfam" id="PF00171"/>
    </source>
</evidence>
<name>A0ABT4M0Q3_9BURK</name>
<dbReference type="InterPro" id="IPR012394">
    <property type="entry name" value="Aldehyde_DH_NAD(P)"/>
</dbReference>
<dbReference type="PROSITE" id="PS00070">
    <property type="entry name" value="ALDEHYDE_DEHYDR_CYS"/>
    <property type="match status" value="1"/>
</dbReference>
<gene>
    <name evidence="8" type="ORF">O4H32_02850</name>
</gene>
<accession>A0ABT4M0Q3</accession>
<comment type="caution">
    <text evidence="8">The sequence shown here is derived from an EMBL/GenBank/DDBJ whole genome shotgun (WGS) entry which is preliminary data.</text>
</comment>
<keyword evidence="9" id="KW-1185">Reference proteome</keyword>
<dbReference type="InterPro" id="IPR016160">
    <property type="entry name" value="Ald_DH_CS_CYS"/>
</dbReference>
<dbReference type="Proteomes" id="UP001068379">
    <property type="component" value="Unassembled WGS sequence"/>
</dbReference>
<dbReference type="InterPro" id="IPR016161">
    <property type="entry name" value="Ald_DH/histidinol_DH"/>
</dbReference>
<reference evidence="8" key="1">
    <citation type="submission" date="2022-12" db="EMBL/GenBank/DDBJ databases">
        <title>Bacterial isolates from different developmental stages of Nematostella vectensis.</title>
        <authorList>
            <person name="Fraune S."/>
        </authorList>
    </citation>
    <scope>NUCLEOTIDE SEQUENCE</scope>
    <source>
        <strain evidence="8">G21619-S1</strain>
    </source>
</reference>
<dbReference type="PANTHER" id="PTHR43570">
    <property type="entry name" value="ALDEHYDE DEHYDROGENASE"/>
    <property type="match status" value="1"/>
</dbReference>
<dbReference type="SUPFAM" id="SSF53720">
    <property type="entry name" value="ALDH-like"/>
    <property type="match status" value="1"/>
</dbReference>
<keyword evidence="2 4" id="KW-0560">Oxidoreductase</keyword>
<feature type="active site" evidence="5">
    <location>
        <position position="215"/>
    </location>
</feature>
<dbReference type="Gene3D" id="3.40.309.10">
    <property type="entry name" value="Aldehyde Dehydrogenase, Chain A, domain 2"/>
    <property type="match status" value="1"/>
</dbReference>
<protein>
    <recommendedName>
        <fullName evidence="4">Aldehyde dehydrogenase</fullName>
    </recommendedName>
</protein>
<dbReference type="PROSITE" id="PS00687">
    <property type="entry name" value="ALDEHYDE_DEHYDR_GLU"/>
    <property type="match status" value="1"/>
</dbReference>
<evidence type="ECO:0000256" key="1">
    <source>
        <dbReference type="ARBA" id="ARBA00009986"/>
    </source>
</evidence>
<organism evidence="8 9">
    <name type="scientific">Castellaniella denitrificans</name>
    <dbReference type="NCBI Taxonomy" id="56119"/>
    <lineage>
        <taxon>Bacteria</taxon>
        <taxon>Pseudomonadati</taxon>
        <taxon>Pseudomonadota</taxon>
        <taxon>Betaproteobacteria</taxon>
        <taxon>Burkholderiales</taxon>
        <taxon>Alcaligenaceae</taxon>
        <taxon>Castellaniella</taxon>
    </lineage>
</organism>
<evidence type="ECO:0000256" key="5">
    <source>
        <dbReference type="PROSITE-ProRule" id="PRU10007"/>
    </source>
</evidence>
<feature type="domain" description="Aldehyde dehydrogenase" evidence="7">
    <location>
        <begin position="9"/>
        <end position="440"/>
    </location>
</feature>
<keyword evidence="3" id="KW-0520">NAD</keyword>
<dbReference type="EMBL" id="JAPWHE010000001">
    <property type="protein sequence ID" value="MCZ4328894.1"/>
    <property type="molecule type" value="Genomic_DNA"/>
</dbReference>
<dbReference type="InterPro" id="IPR015590">
    <property type="entry name" value="Aldehyde_DH_dom"/>
</dbReference>
<dbReference type="PANTHER" id="PTHR43570:SF20">
    <property type="entry name" value="ALDEHYDE DEHYDROGENASE ALDX-RELATED"/>
    <property type="match status" value="1"/>
</dbReference>
<evidence type="ECO:0000256" key="4">
    <source>
        <dbReference type="PIRNR" id="PIRNR036492"/>
    </source>
</evidence>
<evidence type="ECO:0000256" key="2">
    <source>
        <dbReference type="ARBA" id="ARBA00023002"/>
    </source>
</evidence>
<sequence length="472" mass="51427">MHASLESLDALLARQRAAFLADPYPEPAARRDRLERLLRLADRHETTFIQAIDADFGGRSAHETRLAELLVVRSGIRYALRHLNRWMRVRRIPTAPYFRPGRNRLLPQPLGVAGIIAPWNYPFQLSIGPAVAALAAGNRVLVKPSELAPRFAEALQEAVATHFAPDELAVVQGGAELADAFARLPLDHLFFTGSPTVGRLVAQAAAERLTPLTLELGGKSPAILAPDCDLADAARRIAFGKLLNAGQTCVAPDYLLVPAGRADAVADALAAAIGRLYPGLPATPDYSAIIDERHHARLAALVEDARAQGARILRPGWPEQADDAAPRKFPPTLALNVPPQARLMREEIFGPILPIIEYRDPQEAIDRVNAGERPLALYWFGRDPALRDHALRSTHAGGVCVNDCLWQLAQEAQPFGGVGMSGFGAYHGRWGFDRFSHLKPVFLQSRLGGAPLLHPPYGRVFDALLALLRKIA</sequence>
<dbReference type="InterPro" id="IPR016163">
    <property type="entry name" value="Ald_DH_C"/>
</dbReference>
<evidence type="ECO:0000313" key="8">
    <source>
        <dbReference type="EMBL" id="MCZ4328894.1"/>
    </source>
</evidence>
<dbReference type="Gene3D" id="3.40.605.10">
    <property type="entry name" value="Aldehyde Dehydrogenase, Chain A, domain 1"/>
    <property type="match status" value="1"/>
</dbReference>